<dbReference type="KEGG" id="rbi:RB2501_09350"/>
<organism evidence="2 3">
    <name type="scientific">Robiginitalea biformata (strain ATCC BAA-864 / DSM 15991 / KCTC 12146 / HTCC2501)</name>
    <dbReference type="NCBI Taxonomy" id="313596"/>
    <lineage>
        <taxon>Bacteria</taxon>
        <taxon>Pseudomonadati</taxon>
        <taxon>Bacteroidota</taxon>
        <taxon>Flavobacteriia</taxon>
        <taxon>Flavobacteriales</taxon>
        <taxon>Flavobacteriaceae</taxon>
        <taxon>Robiginitalea</taxon>
    </lineage>
</organism>
<evidence type="ECO:0000313" key="3">
    <source>
        <dbReference type="Proteomes" id="UP000009049"/>
    </source>
</evidence>
<name>A4CJJ0_ROBBH</name>
<dbReference type="EMBL" id="CP001712">
    <property type="protein sequence ID" value="EAR17098.1"/>
    <property type="molecule type" value="Genomic_DNA"/>
</dbReference>
<sequence>MVRPAADMWIFGPMIHMYNHLIHLWDHPGPFPHSFGMAVNKGRERTPQPMAFQPAATRQSTGQTTQVMVF</sequence>
<proteinExistence type="predicted"/>
<gene>
    <name evidence="2" type="ordered locus">RB2501_09350</name>
</gene>
<feature type="region of interest" description="Disordered" evidence="1">
    <location>
        <begin position="51"/>
        <end position="70"/>
    </location>
</feature>
<evidence type="ECO:0000256" key="1">
    <source>
        <dbReference type="SAM" id="MobiDB-lite"/>
    </source>
</evidence>
<feature type="compositionally biased region" description="Polar residues" evidence="1">
    <location>
        <begin position="56"/>
        <end position="70"/>
    </location>
</feature>
<protein>
    <submittedName>
        <fullName evidence="2">Uncharacterized protein</fullName>
    </submittedName>
</protein>
<reference evidence="2 3" key="1">
    <citation type="journal article" date="2009" name="J. Bacteriol.">
        <title>Complete genome sequence of Robiginitalea biformata HTCC2501.</title>
        <authorList>
            <person name="Oh H.M."/>
            <person name="Giovannoni S.J."/>
            <person name="Lee K."/>
            <person name="Ferriera S."/>
            <person name="Johnson J."/>
            <person name="Cho J.C."/>
        </authorList>
    </citation>
    <scope>NUCLEOTIDE SEQUENCE [LARGE SCALE GENOMIC DNA]</scope>
    <source>
        <strain evidence="3">ATCC BAA-864 / HTCC2501 / KCTC 12146</strain>
    </source>
</reference>
<dbReference type="STRING" id="313596.RB2501_09350"/>
<keyword evidence="3" id="KW-1185">Reference proteome</keyword>
<evidence type="ECO:0000313" key="2">
    <source>
        <dbReference type="EMBL" id="EAR17098.1"/>
    </source>
</evidence>
<dbReference type="AlphaFoldDB" id="A4CJJ0"/>
<dbReference type="HOGENOM" id="CLU_2755319_0_0_10"/>
<accession>A4CJJ0</accession>
<dbReference type="Proteomes" id="UP000009049">
    <property type="component" value="Chromosome"/>
</dbReference>